<evidence type="ECO:0000313" key="2">
    <source>
        <dbReference type="Proteomes" id="UP000235728"/>
    </source>
</evidence>
<dbReference type="Proteomes" id="UP000235728">
    <property type="component" value="Unassembled WGS sequence"/>
</dbReference>
<comment type="caution">
    <text evidence="1">The sequence shown here is derived from an EMBL/GenBank/DDBJ whole genome shotgun (WGS) entry which is preliminary data.</text>
</comment>
<dbReference type="OMA" id="LIGHESY"/>
<evidence type="ECO:0000313" key="1">
    <source>
        <dbReference type="EMBL" id="PMB67535.1"/>
    </source>
</evidence>
<dbReference type="PANTHER" id="PTHR34414">
    <property type="entry name" value="HET DOMAIN-CONTAINING PROTEIN-RELATED"/>
    <property type="match status" value="1"/>
</dbReference>
<dbReference type="Pfam" id="PF20246">
    <property type="entry name" value="DUF6601"/>
    <property type="match status" value="1"/>
</dbReference>
<name>A0A2N6NJT6_BEABA</name>
<dbReference type="InterPro" id="IPR046536">
    <property type="entry name" value="DUF6601"/>
</dbReference>
<dbReference type="AlphaFoldDB" id="A0A2N6NJT6"/>
<protein>
    <submittedName>
        <fullName evidence="1">Uncharacterized protein</fullName>
    </submittedName>
</protein>
<gene>
    <name evidence="1" type="ORF">BM221_007205</name>
</gene>
<accession>A0A2N6NJT6</accession>
<reference evidence="1 2" key="1">
    <citation type="journal article" date="2016" name="Appl. Microbiol. Biotechnol.">
        <title>Characterization of T-DNA insertion mutants with decreased virulence in the entomopathogenic fungus Beauveria bassiana JEF-007.</title>
        <authorList>
            <person name="Kim S."/>
            <person name="Lee S.J."/>
            <person name="Nai Y.S."/>
            <person name="Yu J.S."/>
            <person name="Lee M.R."/>
            <person name="Yang Y.T."/>
            <person name="Kim J.S."/>
        </authorList>
    </citation>
    <scope>NUCLEOTIDE SEQUENCE [LARGE SCALE GENOMIC DNA]</scope>
    <source>
        <strain evidence="1 2">JEF-007</strain>
    </source>
</reference>
<dbReference type="EMBL" id="MRVG01000007">
    <property type="protein sequence ID" value="PMB67535.1"/>
    <property type="molecule type" value="Genomic_DNA"/>
</dbReference>
<sequence>MHLVWTAGRVFLKPIPRFLLKPGFWTVYLVCADGRRQILRQRALGFLYSYAALLSHESDFRIAKDEYLLPPEVLWSARRILVEQLDMERVYPNVDRRFIHGELRLSRLNKLYSLYKTPLRGSIRVFNDAPQFTHFAIKHLAGWCAGKASLSDDGLARVTKLSPETAWNARDSLA</sequence>
<organism evidence="1 2">
    <name type="scientific">Beauveria bassiana</name>
    <name type="common">White muscardine disease fungus</name>
    <name type="synonym">Tritirachium shiotae</name>
    <dbReference type="NCBI Taxonomy" id="176275"/>
    <lineage>
        <taxon>Eukaryota</taxon>
        <taxon>Fungi</taxon>
        <taxon>Dikarya</taxon>
        <taxon>Ascomycota</taxon>
        <taxon>Pezizomycotina</taxon>
        <taxon>Sordariomycetes</taxon>
        <taxon>Hypocreomycetidae</taxon>
        <taxon>Hypocreales</taxon>
        <taxon>Cordycipitaceae</taxon>
        <taxon>Beauveria</taxon>
    </lineage>
</organism>
<proteinExistence type="predicted"/>
<dbReference type="PANTHER" id="PTHR34414:SF1">
    <property type="entry name" value="SUBTILISIN-LIKE SERINE PROTEASE"/>
    <property type="match status" value="1"/>
</dbReference>